<dbReference type="FunFam" id="1.10.420.10:FF:000001">
    <property type="entry name" value="Peroxidase"/>
    <property type="match status" value="1"/>
</dbReference>
<keyword evidence="6 19" id="KW-0349">Heme</keyword>
<evidence type="ECO:0000256" key="14">
    <source>
        <dbReference type="PIRSR" id="PIRSR600823-1"/>
    </source>
</evidence>
<feature type="disulfide bond" evidence="18">
    <location>
        <begin position="77"/>
        <end position="82"/>
    </location>
</feature>
<dbReference type="PRINTS" id="PR00458">
    <property type="entry name" value="PEROXIDASE"/>
</dbReference>
<sequence>MAVTNPSATCDGFSIIILTTLVISSSLFGTSSAQLNATFYSGTCPNASAIVRSTIQQALQSDTRIGASLIRLHFHDCFVNGCDASILLDDSGSIQSEKNAAPNANSARGFSVVDNIKTALESACPGVVSCSDVLALASEASVSLAGGPSWTVLLGRRDSLTANQAGANSSIPSPFESLSNITSKFSAVGLNTNDLVALSGAHTFGRARCGVFSNRLFNFSGSGNPDPTLNTTLLSSLQQICPQNGSGSGITNLDLSTPDAFDNNYFTNLQSNNGLLQSDQELFSTTGSATIAIVTSFASNQTLFFQAFAQSMVNMGNISPLTGSSGEIRLDCKKSDQELFSDTGSPTIAIVTSFASNQTLFFEAFAKSMIKIGNISPLTGTSGEIRQDCKVVNGQSATEAEDIQLQPDSVQEAVSLADM</sequence>
<dbReference type="InterPro" id="IPR019794">
    <property type="entry name" value="Peroxidases_AS"/>
</dbReference>
<dbReference type="GO" id="GO:0006979">
    <property type="term" value="P:response to oxidative stress"/>
    <property type="evidence" value="ECO:0007669"/>
    <property type="project" value="UniProtKB-UniRule"/>
</dbReference>
<keyword evidence="5 19" id="KW-0575">Peroxidase</keyword>
<dbReference type="Gene3D" id="1.10.420.10">
    <property type="entry name" value="Peroxidase, domain 2"/>
    <property type="match status" value="2"/>
</dbReference>
<dbReference type="GO" id="GO:0046872">
    <property type="term" value="F:metal ion binding"/>
    <property type="evidence" value="ECO:0007669"/>
    <property type="project" value="UniProtKB-UniRule"/>
</dbReference>
<dbReference type="PANTHER" id="PTHR31388">
    <property type="entry name" value="PEROXIDASE 72-RELATED"/>
    <property type="match status" value="1"/>
</dbReference>
<evidence type="ECO:0000256" key="4">
    <source>
        <dbReference type="ARBA" id="ARBA00012313"/>
    </source>
</evidence>
<dbReference type="PROSITE" id="PS00436">
    <property type="entry name" value="PEROXIDASE_2"/>
    <property type="match status" value="1"/>
</dbReference>
<keyword evidence="12" id="KW-0325">Glycoprotein</keyword>
<proteinExistence type="inferred from homology"/>
<feature type="binding site" evidence="16">
    <location>
        <position position="262"/>
    </location>
    <ligand>
        <name>Ca(2+)</name>
        <dbReference type="ChEBI" id="CHEBI:29108"/>
        <label>2</label>
    </ligand>
</feature>
<feature type="binding site" evidence="16">
    <location>
        <position position="254"/>
    </location>
    <ligand>
        <name>Ca(2+)</name>
        <dbReference type="ChEBI" id="CHEBI:29108"/>
        <label>2</label>
    </ligand>
</feature>
<dbReference type="GO" id="GO:0020037">
    <property type="term" value="F:heme binding"/>
    <property type="evidence" value="ECO:0007669"/>
    <property type="project" value="UniProtKB-UniRule"/>
</dbReference>
<evidence type="ECO:0000256" key="6">
    <source>
        <dbReference type="ARBA" id="ARBA00022617"/>
    </source>
</evidence>
<feature type="binding site" evidence="16">
    <location>
        <position position="83"/>
    </location>
    <ligand>
        <name>Ca(2+)</name>
        <dbReference type="ChEBI" id="CHEBI:29108"/>
        <label>1</label>
    </ligand>
</feature>
<evidence type="ECO:0000256" key="19">
    <source>
        <dbReference type="RuleBase" id="RU362060"/>
    </source>
</evidence>
<feature type="site" description="Transition state stabilizer" evidence="17">
    <location>
        <position position="71"/>
    </location>
</feature>
<comment type="catalytic activity">
    <reaction evidence="1 19">
        <text>2 a phenolic donor + H2O2 = 2 a phenolic radical donor + 2 H2O</text>
        <dbReference type="Rhea" id="RHEA:56136"/>
        <dbReference type="ChEBI" id="CHEBI:15377"/>
        <dbReference type="ChEBI" id="CHEBI:16240"/>
        <dbReference type="ChEBI" id="CHEBI:139520"/>
        <dbReference type="ChEBI" id="CHEBI:139521"/>
        <dbReference type="EC" id="1.11.1.7"/>
    </reaction>
</comment>
<evidence type="ECO:0000256" key="12">
    <source>
        <dbReference type="ARBA" id="ARBA00023180"/>
    </source>
</evidence>
<evidence type="ECO:0000256" key="9">
    <source>
        <dbReference type="ARBA" id="ARBA00023002"/>
    </source>
</evidence>
<dbReference type="PANTHER" id="PTHR31388:SF139">
    <property type="entry name" value="PEROXIDASE 53"/>
    <property type="match status" value="1"/>
</dbReference>
<evidence type="ECO:0000259" key="20">
    <source>
        <dbReference type="PROSITE" id="PS50873"/>
    </source>
</evidence>
<gene>
    <name evidence="21" type="ORF">TAV2_LOCUS20830</name>
</gene>
<dbReference type="EMBL" id="OU466862">
    <property type="protein sequence ID" value="CAH2073818.1"/>
    <property type="molecule type" value="Genomic_DNA"/>
</dbReference>
<feature type="binding site" evidence="16">
    <location>
        <position position="85"/>
    </location>
    <ligand>
        <name>Ca(2+)</name>
        <dbReference type="ChEBI" id="CHEBI:29108"/>
        <label>1</label>
    </ligand>
</feature>
<keyword evidence="9 19" id="KW-0560">Oxidoreductase</keyword>
<feature type="binding site" evidence="16">
    <location>
        <position position="257"/>
    </location>
    <ligand>
        <name>Ca(2+)</name>
        <dbReference type="ChEBI" id="CHEBI:29108"/>
        <label>2</label>
    </ligand>
</feature>
<feature type="active site" description="Proton acceptor" evidence="14">
    <location>
        <position position="75"/>
    </location>
</feature>
<comment type="cofactor">
    <cofactor evidence="16 19">
        <name>heme b</name>
        <dbReference type="ChEBI" id="CHEBI:60344"/>
    </cofactor>
    <text evidence="16 19">Binds 1 heme b (iron(II)-protoporphyrin IX) group per subunit.</text>
</comment>
<feature type="binding site" evidence="16">
    <location>
        <position position="79"/>
    </location>
    <ligand>
        <name>Ca(2+)</name>
        <dbReference type="ChEBI" id="CHEBI:29108"/>
        <label>1</label>
    </ligand>
</feature>
<feature type="disulfide bond" evidence="18">
    <location>
        <begin position="209"/>
        <end position="241"/>
    </location>
</feature>
<dbReference type="SUPFAM" id="SSF48113">
    <property type="entry name" value="Heme-dependent peroxidases"/>
    <property type="match status" value="2"/>
</dbReference>
<evidence type="ECO:0000256" key="15">
    <source>
        <dbReference type="PIRSR" id="PIRSR600823-2"/>
    </source>
</evidence>
<feature type="binding site" evidence="16">
    <location>
        <position position="97"/>
    </location>
    <ligand>
        <name>Ca(2+)</name>
        <dbReference type="ChEBI" id="CHEBI:29108"/>
        <label>1</label>
    </ligand>
</feature>
<dbReference type="GO" id="GO:0005576">
    <property type="term" value="C:extracellular region"/>
    <property type="evidence" value="ECO:0007669"/>
    <property type="project" value="UniProtKB-SubCell"/>
</dbReference>
<comment type="subcellular location">
    <subcellularLocation>
        <location evidence="19">Secreted</location>
    </subcellularLocation>
</comment>
<evidence type="ECO:0000313" key="22">
    <source>
        <dbReference type="Proteomes" id="UP000836841"/>
    </source>
</evidence>
<feature type="binding site" evidence="16">
    <location>
        <position position="81"/>
    </location>
    <ligand>
        <name>Ca(2+)</name>
        <dbReference type="ChEBI" id="CHEBI:29108"/>
        <label>1</label>
    </ligand>
</feature>
<dbReference type="InterPro" id="IPR000823">
    <property type="entry name" value="Peroxidase_pln"/>
</dbReference>
<evidence type="ECO:0000313" key="21">
    <source>
        <dbReference type="EMBL" id="CAH2073818.1"/>
    </source>
</evidence>
<feature type="binding site" evidence="15">
    <location>
        <position position="172"/>
    </location>
    <ligand>
        <name>substrate</name>
    </ligand>
</feature>
<evidence type="ECO:0000256" key="5">
    <source>
        <dbReference type="ARBA" id="ARBA00022559"/>
    </source>
</evidence>
<dbReference type="InterPro" id="IPR002016">
    <property type="entry name" value="Haem_peroxidase"/>
</dbReference>
<dbReference type="PROSITE" id="PS00435">
    <property type="entry name" value="PEROXIDASE_1"/>
    <property type="match status" value="1"/>
</dbReference>
<dbReference type="GO" id="GO:0140825">
    <property type="term" value="F:lactoperoxidase activity"/>
    <property type="evidence" value="ECO:0007669"/>
    <property type="project" value="UniProtKB-EC"/>
</dbReference>
<feature type="binding site" evidence="16">
    <location>
        <position position="76"/>
    </location>
    <ligand>
        <name>Ca(2+)</name>
        <dbReference type="ChEBI" id="CHEBI:29108"/>
        <label>1</label>
    </ligand>
</feature>
<dbReference type="Gene3D" id="1.10.520.10">
    <property type="match status" value="1"/>
</dbReference>
<feature type="domain" description="Plant heme peroxidase family profile" evidence="20">
    <location>
        <begin position="335"/>
        <end position="393"/>
    </location>
</feature>
<evidence type="ECO:0000256" key="16">
    <source>
        <dbReference type="PIRSR" id="PIRSR600823-3"/>
    </source>
</evidence>
<keyword evidence="19" id="KW-0964">Secreted</keyword>
<accession>A0AAU9SZD0</accession>
<evidence type="ECO:0000256" key="10">
    <source>
        <dbReference type="ARBA" id="ARBA00023004"/>
    </source>
</evidence>
<dbReference type="AlphaFoldDB" id="A0AAU9SZD0"/>
<keyword evidence="13 19" id="KW-0376">Hydrogen peroxide</keyword>
<dbReference type="InterPro" id="IPR033905">
    <property type="entry name" value="Secretory_peroxidase"/>
</dbReference>
<comment type="function">
    <text evidence="2">Removal of H(2)O(2), oxidation of toxic reductants, biosynthesis and degradation of lignin, suberization, auxin catabolism, response to environmental stresses such as wounding, pathogen attack and oxidative stress. These functions might be dependent on each isozyme/isoform in each plant tissue.</text>
</comment>
<evidence type="ECO:0000256" key="3">
    <source>
        <dbReference type="ARBA" id="ARBA00006873"/>
    </source>
</evidence>
<evidence type="ECO:0000256" key="11">
    <source>
        <dbReference type="ARBA" id="ARBA00023157"/>
    </source>
</evidence>
<comment type="cofactor">
    <cofactor evidence="16 19">
        <name>Ca(2+)</name>
        <dbReference type="ChEBI" id="CHEBI:29108"/>
    </cofactor>
    <text evidence="16 19">Binds 2 calcium ions per subunit.</text>
</comment>
<dbReference type="PROSITE" id="PS50873">
    <property type="entry name" value="PEROXIDASE_4"/>
    <property type="match status" value="2"/>
</dbReference>
<dbReference type="InterPro" id="IPR010255">
    <property type="entry name" value="Haem_peroxidase_sf"/>
</dbReference>
<reference evidence="21 22" key="1">
    <citation type="submission" date="2022-03" db="EMBL/GenBank/DDBJ databases">
        <authorList>
            <person name="Nunn A."/>
            <person name="Chopra R."/>
            <person name="Nunn A."/>
            <person name="Contreras Garrido A."/>
        </authorList>
    </citation>
    <scope>NUCLEOTIDE SEQUENCE [LARGE SCALE GENOMIC DNA]</scope>
</reference>
<feature type="disulfide bond" evidence="18">
    <location>
        <begin position="130"/>
        <end position="332"/>
    </location>
</feature>
<feature type="domain" description="Plant heme peroxidase family profile" evidence="20">
    <location>
        <begin position="34"/>
        <end position="336"/>
    </location>
</feature>
<keyword evidence="22" id="KW-1185">Reference proteome</keyword>
<feature type="disulfide bond" evidence="18">
    <location>
        <begin position="44"/>
        <end position="124"/>
    </location>
</feature>
<comment type="similarity">
    <text evidence="19">Belongs to the peroxidase family. Classical plant (class III) peroxidase subfamily.</text>
</comment>
<evidence type="ECO:0000256" key="7">
    <source>
        <dbReference type="ARBA" id="ARBA00022723"/>
    </source>
</evidence>
<dbReference type="PRINTS" id="PR00461">
    <property type="entry name" value="PLPEROXIDASE"/>
</dbReference>
<keyword evidence="8 16" id="KW-0106">Calcium</keyword>
<evidence type="ECO:0000256" key="13">
    <source>
        <dbReference type="ARBA" id="ARBA00023324"/>
    </source>
</evidence>
<evidence type="ECO:0000256" key="17">
    <source>
        <dbReference type="PIRSR" id="PIRSR600823-4"/>
    </source>
</evidence>
<feature type="binding site" description="axial binding residue" evidence="16">
    <location>
        <position position="202"/>
    </location>
    <ligand>
        <name>heme b</name>
        <dbReference type="ChEBI" id="CHEBI:60344"/>
    </ligand>
    <ligandPart>
        <name>Fe</name>
        <dbReference type="ChEBI" id="CHEBI:18248"/>
    </ligandPart>
</feature>
<dbReference type="Proteomes" id="UP000836841">
    <property type="component" value="Chromosome 6"/>
</dbReference>
<keyword evidence="7 16" id="KW-0479">Metal-binding</keyword>
<dbReference type="Pfam" id="PF00141">
    <property type="entry name" value="peroxidase"/>
    <property type="match status" value="1"/>
</dbReference>
<dbReference type="FunFam" id="1.10.520.10:FF:000001">
    <property type="entry name" value="Peroxidase"/>
    <property type="match status" value="1"/>
</dbReference>
<protein>
    <recommendedName>
        <fullName evidence="4 19">Peroxidase</fullName>
        <ecNumber evidence="4 19">1.11.1.7</ecNumber>
    </recommendedName>
</protein>
<name>A0AAU9SZD0_THLAR</name>
<feature type="binding site" evidence="16">
    <location>
        <position position="203"/>
    </location>
    <ligand>
        <name>Ca(2+)</name>
        <dbReference type="ChEBI" id="CHEBI:29108"/>
        <label>2</label>
    </ligand>
</feature>
<dbReference type="InterPro" id="IPR019793">
    <property type="entry name" value="Peroxidases_heam-ligand_BS"/>
</dbReference>
<evidence type="ECO:0000256" key="8">
    <source>
        <dbReference type="ARBA" id="ARBA00022837"/>
    </source>
</evidence>
<organism evidence="21 22">
    <name type="scientific">Thlaspi arvense</name>
    <name type="common">Field penny-cress</name>
    <dbReference type="NCBI Taxonomy" id="13288"/>
    <lineage>
        <taxon>Eukaryota</taxon>
        <taxon>Viridiplantae</taxon>
        <taxon>Streptophyta</taxon>
        <taxon>Embryophyta</taxon>
        <taxon>Tracheophyta</taxon>
        <taxon>Spermatophyta</taxon>
        <taxon>Magnoliopsida</taxon>
        <taxon>eudicotyledons</taxon>
        <taxon>Gunneridae</taxon>
        <taxon>Pentapetalae</taxon>
        <taxon>rosids</taxon>
        <taxon>malvids</taxon>
        <taxon>Brassicales</taxon>
        <taxon>Brassicaceae</taxon>
        <taxon>Thlaspideae</taxon>
        <taxon>Thlaspi</taxon>
    </lineage>
</organism>
<evidence type="ECO:0000256" key="2">
    <source>
        <dbReference type="ARBA" id="ARBA00002322"/>
    </source>
</evidence>
<keyword evidence="10 16" id="KW-0408">Iron</keyword>
<dbReference type="CDD" id="cd00693">
    <property type="entry name" value="secretory_peroxidase"/>
    <property type="match status" value="1"/>
</dbReference>
<dbReference type="GO" id="GO:0042744">
    <property type="term" value="P:hydrogen peroxide catabolic process"/>
    <property type="evidence" value="ECO:0007669"/>
    <property type="project" value="UniProtKB-KW"/>
</dbReference>
<keyword evidence="11 18" id="KW-1015">Disulfide bond</keyword>
<evidence type="ECO:0000256" key="18">
    <source>
        <dbReference type="PIRSR" id="PIRSR600823-5"/>
    </source>
</evidence>
<comment type="similarity">
    <text evidence="3">Belongs to the peroxidase family. Ascorbate peroxidase subfamily.</text>
</comment>
<dbReference type="EC" id="1.11.1.7" evidence="4 19"/>
<evidence type="ECO:0000256" key="1">
    <source>
        <dbReference type="ARBA" id="ARBA00000189"/>
    </source>
</evidence>